<evidence type="ECO:0000313" key="8">
    <source>
        <dbReference type="EMBL" id="ABW66202.1"/>
    </source>
</evidence>
<feature type="transmembrane region" description="Helical" evidence="6">
    <location>
        <begin position="447"/>
        <end position="465"/>
    </location>
</feature>
<organism evidence="8 9">
    <name type="scientific">Desulfosudis oleivorans (strain DSM 6200 / JCM 39069 / Hxd3)</name>
    <name type="common">Desulfococcus oleovorans</name>
    <dbReference type="NCBI Taxonomy" id="96561"/>
    <lineage>
        <taxon>Bacteria</taxon>
        <taxon>Pseudomonadati</taxon>
        <taxon>Thermodesulfobacteriota</taxon>
        <taxon>Desulfobacteria</taxon>
        <taxon>Desulfobacterales</taxon>
        <taxon>Desulfosudaceae</taxon>
        <taxon>Desulfosudis</taxon>
    </lineage>
</organism>
<dbReference type="Proteomes" id="UP000008561">
    <property type="component" value="Chromosome"/>
</dbReference>
<protein>
    <submittedName>
        <fullName evidence="8">Exporter of the RND superfamily protein-like protein</fullName>
    </submittedName>
</protein>
<feature type="transmembrane region" description="Helical" evidence="6">
    <location>
        <begin position="389"/>
        <end position="411"/>
    </location>
</feature>
<feature type="transmembrane region" description="Helical" evidence="6">
    <location>
        <begin position="754"/>
        <end position="774"/>
    </location>
</feature>
<keyword evidence="4 6" id="KW-1133">Transmembrane helix</keyword>
<feature type="transmembrane region" description="Helical" evidence="6">
    <location>
        <begin position="359"/>
        <end position="377"/>
    </location>
</feature>
<dbReference type="eggNOG" id="COG1033">
    <property type="taxonomic scope" value="Bacteria"/>
</dbReference>
<feature type="transmembrane region" description="Helical" evidence="6">
    <location>
        <begin position="265"/>
        <end position="283"/>
    </location>
</feature>
<dbReference type="PANTHER" id="PTHR33406:SF12">
    <property type="entry name" value="BLR2997 PROTEIN"/>
    <property type="match status" value="1"/>
</dbReference>
<evidence type="ECO:0000256" key="2">
    <source>
        <dbReference type="ARBA" id="ARBA00022475"/>
    </source>
</evidence>
<comment type="subcellular location">
    <subcellularLocation>
        <location evidence="1">Cell membrane</location>
        <topology evidence="1">Multi-pass membrane protein</topology>
    </subcellularLocation>
</comment>
<dbReference type="KEGG" id="dol:Dole_0392"/>
<evidence type="ECO:0000256" key="1">
    <source>
        <dbReference type="ARBA" id="ARBA00004651"/>
    </source>
</evidence>
<evidence type="ECO:0000313" key="9">
    <source>
        <dbReference type="Proteomes" id="UP000008561"/>
    </source>
</evidence>
<feature type="transmembrane region" description="Helical" evidence="6">
    <location>
        <begin position="706"/>
        <end position="727"/>
    </location>
</feature>
<sequence length="837" mass="91633">MHMKSAKAAIEAGFERWALALYRRPRVTLLVLAALTGFFLFQMPRLDFDTSSESLLHADDPYRLAYDRFREDFGQDRNIILGITGPNIFSSEFLGRLQALHREIEETVPHVKRVKSLVTARHVTGENDFLHVGELLESWPEEPMDMGQLRQQVMENPFYRNFLISEDGDLTAIVIETDAVIASAPASNDEVLAGFSDDAPAGKTGSGASDTEERFIGAPEIREIVDAVTRLIPRYQAPDFQIRFSGSPVVVDLFNRAVATDMTRCALYTLVVITLAMGLLFRRVSGVCLPLIVVTASVISALGIMAMAGVKIKIMTAILPVFILCVGVADSVHVLTIFFREYRPGASRAEAVAHAMGHSGLPVLLTSLTTAAGLLSFSFAEISAIGEMGIFSAVGVFMALFYTICLLPPLLALLPLRPGRASAGHSRAMDRVLSGLARFATTHPKKIVAGGVFLMILSLALLPRLRYVDHVLNYFSDRMQVKHDMVYIDRELRGIISFEVIVDTNRENGLHEPDQLRRIDDAARQVKAESAAMGPEFAVAKIFSLTDVVKEINQALHNDDPAFYTIPEERRLVAQELLLFENSGSDELEPVVDTTFSKTRVSIKVPWLDSVGLYRLSEQIRRVFEITFAGHADTSLTGMSLILARTLPATLSSMEQSYLLAAVVISVLMVLLAGDIRIGLLAMFPNLLPILAVMGALAAANIHLDMTVLMIGSIAIGLVVDDTMHFIHHFRRHLDRVGDPAAAVRLTLLGAGRALLITTLVLAGGFLALTAATMPHMVRFGLLLTLVLVLALAADFILAPALMVLTAKKPPVPHYEIITPVPVQKDEPPDRKTGTHD</sequence>
<dbReference type="PROSITE" id="PS50156">
    <property type="entry name" value="SSD"/>
    <property type="match status" value="1"/>
</dbReference>
<feature type="transmembrane region" description="Helical" evidence="6">
    <location>
        <begin position="289"/>
        <end position="310"/>
    </location>
</feature>
<evidence type="ECO:0000256" key="3">
    <source>
        <dbReference type="ARBA" id="ARBA00022692"/>
    </source>
</evidence>
<feature type="transmembrane region" description="Helical" evidence="6">
    <location>
        <begin position="656"/>
        <end position="673"/>
    </location>
</feature>
<keyword evidence="9" id="KW-1185">Reference proteome</keyword>
<gene>
    <name evidence="8" type="ordered locus">Dole_0392</name>
</gene>
<dbReference type="AlphaFoldDB" id="A8ZT38"/>
<keyword evidence="2" id="KW-1003">Cell membrane</keyword>
<dbReference type="InterPro" id="IPR050545">
    <property type="entry name" value="Mycobact_MmpL"/>
</dbReference>
<dbReference type="Pfam" id="PF03176">
    <property type="entry name" value="MMPL"/>
    <property type="match status" value="2"/>
</dbReference>
<dbReference type="InterPro" id="IPR001036">
    <property type="entry name" value="Acrflvin-R"/>
</dbReference>
<dbReference type="GO" id="GO:0005886">
    <property type="term" value="C:plasma membrane"/>
    <property type="evidence" value="ECO:0007669"/>
    <property type="project" value="UniProtKB-SubCell"/>
</dbReference>
<dbReference type="EMBL" id="CP000859">
    <property type="protein sequence ID" value="ABW66202.1"/>
    <property type="molecule type" value="Genomic_DNA"/>
</dbReference>
<keyword evidence="3 6" id="KW-0812">Transmembrane</keyword>
<evidence type="ECO:0000256" key="5">
    <source>
        <dbReference type="ARBA" id="ARBA00023136"/>
    </source>
</evidence>
<reference evidence="8 9" key="1">
    <citation type="submission" date="2007-10" db="EMBL/GenBank/DDBJ databases">
        <title>Complete sequence of Desulfococcus oleovorans Hxd3.</title>
        <authorList>
            <consortium name="US DOE Joint Genome Institute"/>
            <person name="Copeland A."/>
            <person name="Lucas S."/>
            <person name="Lapidus A."/>
            <person name="Barry K."/>
            <person name="Glavina del Rio T."/>
            <person name="Dalin E."/>
            <person name="Tice H."/>
            <person name="Pitluck S."/>
            <person name="Kiss H."/>
            <person name="Brettin T."/>
            <person name="Bruce D."/>
            <person name="Detter J.C."/>
            <person name="Han C."/>
            <person name="Schmutz J."/>
            <person name="Larimer F."/>
            <person name="Land M."/>
            <person name="Hauser L."/>
            <person name="Kyrpides N."/>
            <person name="Kim E."/>
            <person name="Wawrik B."/>
            <person name="Richardson P."/>
        </authorList>
    </citation>
    <scope>NUCLEOTIDE SEQUENCE [LARGE SCALE GENOMIC DNA]</scope>
    <source>
        <strain evidence="9">DSM 6200 / JCM 39069 / Hxd3</strain>
    </source>
</reference>
<evidence type="ECO:0000259" key="7">
    <source>
        <dbReference type="PROSITE" id="PS50156"/>
    </source>
</evidence>
<name>A8ZT38_DESOH</name>
<keyword evidence="5 6" id="KW-0472">Membrane</keyword>
<proteinExistence type="predicted"/>
<evidence type="ECO:0000256" key="4">
    <source>
        <dbReference type="ARBA" id="ARBA00022989"/>
    </source>
</evidence>
<dbReference type="GO" id="GO:0022857">
    <property type="term" value="F:transmembrane transporter activity"/>
    <property type="evidence" value="ECO:0007669"/>
    <property type="project" value="InterPro"/>
</dbReference>
<dbReference type="PANTHER" id="PTHR33406">
    <property type="entry name" value="MEMBRANE PROTEIN MJ1562-RELATED"/>
    <property type="match status" value="1"/>
</dbReference>
<dbReference type="InterPro" id="IPR004869">
    <property type="entry name" value="MMPL_dom"/>
</dbReference>
<dbReference type="HOGENOM" id="CLU_008861_3_0_7"/>
<dbReference type="PRINTS" id="PR00702">
    <property type="entry name" value="ACRIFLAVINRP"/>
</dbReference>
<feature type="transmembrane region" description="Helical" evidence="6">
    <location>
        <begin position="317"/>
        <end position="339"/>
    </location>
</feature>
<feature type="domain" description="SSD" evidence="7">
    <location>
        <begin position="291"/>
        <end position="413"/>
    </location>
</feature>
<dbReference type="STRING" id="96561.Dole_0392"/>
<dbReference type="OrthoDB" id="174814at2"/>
<dbReference type="Gene3D" id="1.20.1640.10">
    <property type="entry name" value="Multidrug efflux transporter AcrB transmembrane domain"/>
    <property type="match status" value="2"/>
</dbReference>
<feature type="transmembrane region" description="Helical" evidence="6">
    <location>
        <begin position="680"/>
        <end position="700"/>
    </location>
</feature>
<evidence type="ECO:0000256" key="6">
    <source>
        <dbReference type="SAM" id="Phobius"/>
    </source>
</evidence>
<dbReference type="SUPFAM" id="SSF82866">
    <property type="entry name" value="Multidrug efflux transporter AcrB transmembrane domain"/>
    <property type="match status" value="2"/>
</dbReference>
<feature type="transmembrane region" description="Helical" evidence="6">
    <location>
        <begin position="780"/>
        <end position="805"/>
    </location>
</feature>
<dbReference type="InterPro" id="IPR000731">
    <property type="entry name" value="SSD"/>
</dbReference>
<accession>A8ZT38</accession>